<dbReference type="InterPro" id="IPR001126">
    <property type="entry name" value="UmuC"/>
</dbReference>
<keyword evidence="3" id="KW-0227">DNA damage</keyword>
<gene>
    <name evidence="3" type="primary">dinB</name>
    <name evidence="6" type="ORF">MKY91_08540</name>
</gene>
<dbReference type="InterPro" id="IPR050116">
    <property type="entry name" value="DNA_polymerase-Y"/>
</dbReference>
<dbReference type="InterPro" id="IPR036775">
    <property type="entry name" value="DNA_pol_Y-fam_lit_finger_sf"/>
</dbReference>
<comment type="function">
    <text evidence="3">Poorly processive, error-prone DNA polymerase involved in untargeted mutagenesis. Copies undamaged DNA at stalled replication forks, which arise in vivo from mismatched or misaligned primer ends. These misaligned primers can be extended by PolIV. Exhibits no 3'-5' exonuclease (proofreading) activity. May be involved in translesional synthesis, in conjunction with the beta clamp from PolIII.</text>
</comment>
<dbReference type="Proteomes" id="UP001418796">
    <property type="component" value="Unassembled WGS sequence"/>
</dbReference>
<evidence type="ECO:0000256" key="4">
    <source>
        <dbReference type="SAM" id="MobiDB-lite"/>
    </source>
</evidence>
<comment type="similarity">
    <text evidence="1 3">Belongs to the DNA polymerase type-Y family.</text>
</comment>
<feature type="domain" description="UmuC" evidence="5">
    <location>
        <begin position="4"/>
        <end position="185"/>
    </location>
</feature>
<dbReference type="InterPro" id="IPR043128">
    <property type="entry name" value="Rev_trsase/Diguanyl_cyclase"/>
</dbReference>
<evidence type="ECO:0000256" key="2">
    <source>
        <dbReference type="ARBA" id="ARBA00022695"/>
    </source>
</evidence>
<dbReference type="SUPFAM" id="SSF100879">
    <property type="entry name" value="Lesion bypass DNA polymerase (Y-family), little finger domain"/>
    <property type="match status" value="1"/>
</dbReference>
<protein>
    <recommendedName>
        <fullName evidence="3">DNA polymerase IV</fullName>
        <shortName evidence="3">Pol IV</shortName>
        <ecNumber evidence="3">2.7.7.7</ecNumber>
    </recommendedName>
</protein>
<dbReference type="Pfam" id="PF11799">
    <property type="entry name" value="IMS_C"/>
    <property type="match status" value="1"/>
</dbReference>
<dbReference type="InterPro" id="IPR017961">
    <property type="entry name" value="DNA_pol_Y-fam_little_finger"/>
</dbReference>
<feature type="binding site" evidence="3">
    <location>
        <position position="104"/>
    </location>
    <ligand>
        <name>Mg(2+)</name>
        <dbReference type="ChEBI" id="CHEBI:18420"/>
    </ligand>
</feature>
<dbReference type="NCBIfam" id="NF002492">
    <property type="entry name" value="PRK01810.1"/>
    <property type="match status" value="1"/>
</dbReference>
<dbReference type="RefSeq" id="WP_343130150.1">
    <property type="nucleotide sequence ID" value="NZ_JBCITK010000001.1"/>
</dbReference>
<keyword evidence="7" id="KW-1185">Reference proteome</keyword>
<dbReference type="GO" id="GO:0003887">
    <property type="term" value="F:DNA-directed DNA polymerase activity"/>
    <property type="evidence" value="ECO:0007669"/>
    <property type="project" value="UniProtKB-EC"/>
</dbReference>
<keyword evidence="2 3" id="KW-0548">Nucleotidyltransferase</keyword>
<feature type="site" description="Substrate discrimination" evidence="3">
    <location>
        <position position="13"/>
    </location>
</feature>
<evidence type="ECO:0000259" key="5">
    <source>
        <dbReference type="PROSITE" id="PS50173"/>
    </source>
</evidence>
<dbReference type="HAMAP" id="MF_01113">
    <property type="entry name" value="DNApol_IV"/>
    <property type="match status" value="1"/>
</dbReference>
<keyword evidence="3" id="KW-0963">Cytoplasm</keyword>
<comment type="subunit">
    <text evidence="3">Monomer.</text>
</comment>
<dbReference type="InterPro" id="IPR043502">
    <property type="entry name" value="DNA/RNA_pol_sf"/>
</dbReference>
<evidence type="ECO:0000313" key="6">
    <source>
        <dbReference type="EMBL" id="MEN0643189.1"/>
    </source>
</evidence>
<proteinExistence type="inferred from homology"/>
<dbReference type="Gene3D" id="3.30.70.270">
    <property type="match status" value="1"/>
</dbReference>
<keyword evidence="3" id="KW-0238">DNA-binding</keyword>
<feature type="region of interest" description="Disordered" evidence="4">
    <location>
        <begin position="224"/>
        <end position="254"/>
    </location>
</feature>
<evidence type="ECO:0000256" key="1">
    <source>
        <dbReference type="ARBA" id="ARBA00010945"/>
    </source>
</evidence>
<feature type="compositionally biased region" description="Polar residues" evidence="4">
    <location>
        <begin position="245"/>
        <end position="254"/>
    </location>
</feature>
<evidence type="ECO:0000256" key="3">
    <source>
        <dbReference type="HAMAP-Rule" id="MF_01113"/>
    </source>
</evidence>
<feature type="binding site" evidence="3">
    <location>
        <position position="8"/>
    </location>
    <ligand>
        <name>Mg(2+)</name>
        <dbReference type="ChEBI" id="CHEBI:18420"/>
    </ligand>
</feature>
<keyword evidence="3" id="KW-0239">DNA-directed DNA polymerase</keyword>
<dbReference type="InterPro" id="IPR022880">
    <property type="entry name" value="DNApol_IV"/>
</dbReference>
<dbReference type="PANTHER" id="PTHR11076:SF33">
    <property type="entry name" value="DNA POLYMERASE KAPPA"/>
    <property type="match status" value="1"/>
</dbReference>
<dbReference type="NCBIfam" id="NF002677">
    <property type="entry name" value="PRK02406.1"/>
    <property type="match status" value="1"/>
</dbReference>
<dbReference type="PROSITE" id="PS50173">
    <property type="entry name" value="UMUC"/>
    <property type="match status" value="1"/>
</dbReference>
<dbReference type="Gene3D" id="3.30.1490.100">
    <property type="entry name" value="DNA polymerase, Y-family, little finger domain"/>
    <property type="match status" value="1"/>
</dbReference>
<feature type="compositionally biased region" description="Basic and acidic residues" evidence="4">
    <location>
        <begin position="227"/>
        <end position="243"/>
    </location>
</feature>
<comment type="cofactor">
    <cofactor evidence="3">
        <name>Mg(2+)</name>
        <dbReference type="ChEBI" id="CHEBI:18420"/>
    </cofactor>
    <text evidence="3">Binds 2 magnesium ions per subunit.</text>
</comment>
<dbReference type="SUPFAM" id="SSF56672">
    <property type="entry name" value="DNA/RNA polymerases"/>
    <property type="match status" value="1"/>
</dbReference>
<sequence length="412" mass="47116">MRILFHVDMNSFFASVELSFRPELRGKPVAVAGSVEDRRGIIVTSTYEARAKGVKTAMPVWQAKKMCPELILLKSNFDRYRTASRNMFEILRSYTSLVEPVSIDEGYMDVTQYHGQVHPYALAEQIQEHLLRDMNLPCSIGIAPSKFLAKMASDMKKPNGITILRKRELPEKLWPLSIHEMQGIGKKTVSKWEKANILTIGDLAQADPLFIAEKFGSTALKLQKRAQGHDNRPVNPDSIHEFKSIGNSTTLPRDTSNEQKIETILKQLADSVSSRLGKKNVVAYGIQLTIKYHDWKITNKSEKVSDAFHTTDEIYFRAKALFKRAWNNKPIRLLGISTYDLVDKQDAFKQLNLFTQEKDQKDYQIQQAMQTIQDKFGQHALIKGANGYEARRKWIEQRSLRGTSLEKPDQQE</sequence>
<comment type="caution">
    <text evidence="6">The sequence shown here is derived from an EMBL/GenBank/DDBJ whole genome shotgun (WGS) entry which is preliminary data.</text>
</comment>
<name>A0ABU9VGZ9_9BACI</name>
<evidence type="ECO:0000313" key="7">
    <source>
        <dbReference type="Proteomes" id="UP001418796"/>
    </source>
</evidence>
<keyword evidence="3" id="KW-0234">DNA repair</keyword>
<dbReference type="Pfam" id="PF00817">
    <property type="entry name" value="IMS"/>
    <property type="match status" value="1"/>
</dbReference>
<dbReference type="EC" id="2.7.7.7" evidence="3"/>
<keyword evidence="3 6" id="KW-0808">Transferase</keyword>
<dbReference type="Gene3D" id="3.40.1170.60">
    <property type="match status" value="1"/>
</dbReference>
<organism evidence="6 7">
    <name type="scientific">Alkalicoccobacillus gibsonii</name>
    <dbReference type="NCBI Taxonomy" id="79881"/>
    <lineage>
        <taxon>Bacteria</taxon>
        <taxon>Bacillati</taxon>
        <taxon>Bacillota</taxon>
        <taxon>Bacilli</taxon>
        <taxon>Bacillales</taxon>
        <taxon>Bacillaceae</taxon>
        <taxon>Alkalicoccobacillus</taxon>
    </lineage>
</organism>
<feature type="active site" evidence="3">
    <location>
        <position position="105"/>
    </location>
</feature>
<keyword evidence="3" id="KW-0479">Metal-binding</keyword>
<keyword evidence="3" id="KW-0515">Mutator protein</keyword>
<comment type="subcellular location">
    <subcellularLocation>
        <location evidence="3">Cytoplasm</location>
    </subcellularLocation>
</comment>
<dbReference type="Gene3D" id="1.10.150.20">
    <property type="entry name" value="5' to 3' exonuclease, C-terminal subdomain"/>
    <property type="match status" value="1"/>
</dbReference>
<keyword evidence="3" id="KW-0235">DNA replication</keyword>
<reference evidence="6 7" key="1">
    <citation type="submission" date="2024-03" db="EMBL/GenBank/DDBJ databases">
        <title>Bacilli Hybrid Assemblies.</title>
        <authorList>
            <person name="Kovac J."/>
        </authorList>
    </citation>
    <scope>NUCLEOTIDE SEQUENCE [LARGE SCALE GENOMIC DNA]</scope>
    <source>
        <strain evidence="6 7">FSL R7-0666</strain>
    </source>
</reference>
<accession>A0ABU9VGZ9</accession>
<dbReference type="PANTHER" id="PTHR11076">
    <property type="entry name" value="DNA REPAIR POLYMERASE UMUC / TRANSFERASE FAMILY MEMBER"/>
    <property type="match status" value="1"/>
</dbReference>
<dbReference type="CDD" id="cd03586">
    <property type="entry name" value="PolY_Pol_IV_kappa"/>
    <property type="match status" value="1"/>
</dbReference>
<dbReference type="EMBL" id="JBCITK010000001">
    <property type="protein sequence ID" value="MEN0643189.1"/>
    <property type="molecule type" value="Genomic_DNA"/>
</dbReference>
<comment type="catalytic activity">
    <reaction evidence="3">
        <text>DNA(n) + a 2'-deoxyribonucleoside 5'-triphosphate = DNA(n+1) + diphosphate</text>
        <dbReference type="Rhea" id="RHEA:22508"/>
        <dbReference type="Rhea" id="RHEA-COMP:17339"/>
        <dbReference type="Rhea" id="RHEA-COMP:17340"/>
        <dbReference type="ChEBI" id="CHEBI:33019"/>
        <dbReference type="ChEBI" id="CHEBI:61560"/>
        <dbReference type="ChEBI" id="CHEBI:173112"/>
        <dbReference type="EC" id="2.7.7.7"/>
    </reaction>
</comment>
<keyword evidence="3" id="KW-0460">Magnesium</keyword>